<evidence type="ECO:0000313" key="10">
    <source>
        <dbReference type="EMBL" id="MEQ1405686.1"/>
    </source>
</evidence>
<evidence type="ECO:0000256" key="3">
    <source>
        <dbReference type="ARBA" id="ARBA00022630"/>
    </source>
</evidence>
<dbReference type="Gene3D" id="3.40.109.10">
    <property type="entry name" value="NADH Oxidase"/>
    <property type="match status" value="1"/>
</dbReference>
<keyword evidence="4 8" id="KW-0288">FMN</keyword>
<keyword evidence="6 8" id="KW-0560">Oxidoreductase</keyword>
<dbReference type="EC" id="1.-.-.-" evidence="8"/>
<evidence type="ECO:0000256" key="7">
    <source>
        <dbReference type="ARBA" id="ARBA00023027"/>
    </source>
</evidence>
<evidence type="ECO:0000256" key="2">
    <source>
        <dbReference type="ARBA" id="ARBA00007118"/>
    </source>
</evidence>
<evidence type="ECO:0000313" key="11">
    <source>
        <dbReference type="Proteomes" id="UP001496627"/>
    </source>
</evidence>
<dbReference type="Pfam" id="PF00881">
    <property type="entry name" value="Nitroreductase"/>
    <property type="match status" value="1"/>
</dbReference>
<dbReference type="EMBL" id="JBEAAL010000007">
    <property type="protein sequence ID" value="MEQ1405686.1"/>
    <property type="molecule type" value="Genomic_DNA"/>
</dbReference>
<reference evidence="10 11" key="1">
    <citation type="submission" date="2024-05" db="EMBL/GenBank/DDBJ databases">
        <title>Neorhizobium sp. Rsf11, a plant growth promoting and heavy metal resistant PAH-degrader.</title>
        <authorList>
            <person name="Golubev S.N."/>
            <person name="Muratova A.Y."/>
            <person name="Markelova M.I."/>
        </authorList>
    </citation>
    <scope>NUCLEOTIDE SEQUENCE [LARGE SCALE GENOMIC DNA]</scope>
    <source>
        <strain evidence="10 11">Rsf11</strain>
    </source>
</reference>
<protein>
    <recommendedName>
        <fullName evidence="8">Putative NAD(P)H nitroreductase</fullName>
        <ecNumber evidence="8">1.-.-.-</ecNumber>
    </recommendedName>
</protein>
<accession>A0ABV0M1G3</accession>
<name>A0ABV0M1G3_9HYPH</name>
<evidence type="ECO:0000256" key="4">
    <source>
        <dbReference type="ARBA" id="ARBA00022643"/>
    </source>
</evidence>
<evidence type="ECO:0000259" key="9">
    <source>
        <dbReference type="Pfam" id="PF00881"/>
    </source>
</evidence>
<dbReference type="InterPro" id="IPR026021">
    <property type="entry name" value="YdjA-like"/>
</dbReference>
<keyword evidence="5 8" id="KW-0521">NADP</keyword>
<proteinExistence type="inferred from homology"/>
<keyword evidence="7 8" id="KW-0520">NAD</keyword>
<evidence type="ECO:0000256" key="8">
    <source>
        <dbReference type="PIRNR" id="PIRNR000232"/>
    </source>
</evidence>
<keyword evidence="3 8" id="KW-0285">Flavoprotein</keyword>
<comment type="cofactor">
    <cofactor evidence="1 8">
        <name>FMN</name>
        <dbReference type="ChEBI" id="CHEBI:58210"/>
    </cofactor>
</comment>
<gene>
    <name evidence="10" type="ORF">ABK249_12150</name>
</gene>
<feature type="domain" description="Nitroreductase" evidence="9">
    <location>
        <begin position="23"/>
        <end position="169"/>
    </location>
</feature>
<keyword evidence="11" id="KW-1185">Reference proteome</keyword>
<dbReference type="InterPro" id="IPR052530">
    <property type="entry name" value="NAD(P)H_nitroreductase"/>
</dbReference>
<dbReference type="SUPFAM" id="SSF55469">
    <property type="entry name" value="FMN-dependent nitroreductase-like"/>
    <property type="match status" value="1"/>
</dbReference>
<dbReference type="CDD" id="cd02135">
    <property type="entry name" value="YdjA-like"/>
    <property type="match status" value="1"/>
</dbReference>
<dbReference type="InterPro" id="IPR000415">
    <property type="entry name" value="Nitroreductase-like"/>
</dbReference>
<sequence>MQNDVKLIDFLRDRHSTPVAQIKEPGPSQEELEAILTLATRVPDHGKLAPWRLVVYRGDVRKKLGEEFLALLLKKTPDMEDAAKEAELVRFTRAPLVVGVISTAAPHVKIPEWEQVLSAGAVCLNMLMAANAHGYVANWRTEWVAYDDVALQLLGVKPGEKVAGFIHIGSSDFPTPDRPRPELSQIVTYAGESNA</sequence>
<comment type="similarity">
    <text evidence="2 8">Belongs to the nitroreductase family.</text>
</comment>
<dbReference type="RefSeq" id="WP_037146986.1">
    <property type="nucleotide sequence ID" value="NZ_JBEAAL010000007.1"/>
</dbReference>
<dbReference type="PIRSF" id="PIRSF000232">
    <property type="entry name" value="YdjA"/>
    <property type="match status" value="1"/>
</dbReference>
<dbReference type="PANTHER" id="PTHR43821:SF1">
    <property type="entry name" value="NAD(P)H NITROREDUCTASE YDJA-RELATED"/>
    <property type="match status" value="1"/>
</dbReference>
<dbReference type="Proteomes" id="UP001496627">
    <property type="component" value="Unassembled WGS sequence"/>
</dbReference>
<dbReference type="PANTHER" id="PTHR43821">
    <property type="entry name" value="NAD(P)H NITROREDUCTASE YDJA-RELATED"/>
    <property type="match status" value="1"/>
</dbReference>
<organism evidence="10 11">
    <name type="scientific">Neorhizobium phenanthreniclasticum</name>
    <dbReference type="NCBI Taxonomy" id="3157917"/>
    <lineage>
        <taxon>Bacteria</taxon>
        <taxon>Pseudomonadati</taxon>
        <taxon>Pseudomonadota</taxon>
        <taxon>Alphaproteobacteria</taxon>
        <taxon>Hyphomicrobiales</taxon>
        <taxon>Rhizobiaceae</taxon>
        <taxon>Rhizobium/Agrobacterium group</taxon>
        <taxon>Neorhizobium</taxon>
    </lineage>
</organism>
<evidence type="ECO:0000256" key="1">
    <source>
        <dbReference type="ARBA" id="ARBA00001917"/>
    </source>
</evidence>
<dbReference type="InterPro" id="IPR029479">
    <property type="entry name" value="Nitroreductase"/>
</dbReference>
<evidence type="ECO:0000256" key="5">
    <source>
        <dbReference type="ARBA" id="ARBA00022857"/>
    </source>
</evidence>
<evidence type="ECO:0000256" key="6">
    <source>
        <dbReference type="ARBA" id="ARBA00023002"/>
    </source>
</evidence>
<comment type="caution">
    <text evidence="10">The sequence shown here is derived from an EMBL/GenBank/DDBJ whole genome shotgun (WGS) entry which is preliminary data.</text>
</comment>